<dbReference type="InterPro" id="IPR052720">
    <property type="entry name" value="Glycosyl_hydrolase_97"/>
</dbReference>
<dbReference type="Gene3D" id="2.70.98.10">
    <property type="match status" value="1"/>
</dbReference>
<dbReference type="Pfam" id="PF14508">
    <property type="entry name" value="GH97_N"/>
    <property type="match status" value="1"/>
</dbReference>
<evidence type="ECO:0000256" key="4">
    <source>
        <dbReference type="ARBA" id="ARBA00022837"/>
    </source>
</evidence>
<feature type="domain" description="Glycosyl-hydrolase 97 catalytic" evidence="7">
    <location>
        <begin position="315"/>
        <end position="456"/>
    </location>
</feature>
<comment type="cofactor">
    <cofactor evidence="1">
        <name>Ca(2+)</name>
        <dbReference type="ChEBI" id="CHEBI:29108"/>
    </cofactor>
</comment>
<evidence type="ECO:0000259" key="7">
    <source>
        <dbReference type="Pfam" id="PF10566"/>
    </source>
</evidence>
<dbReference type="InterPro" id="IPR017853">
    <property type="entry name" value="GH"/>
</dbReference>
<comment type="caution">
    <text evidence="10">The sequence shown here is derived from an EMBL/GenBank/DDBJ whole genome shotgun (WGS) entry which is preliminary data.</text>
</comment>
<reference evidence="10 11" key="1">
    <citation type="submission" date="2019-11" db="EMBL/GenBank/DDBJ databases">
        <authorList>
            <person name="Cheng Q."/>
            <person name="Yang Z."/>
        </authorList>
    </citation>
    <scope>NUCLEOTIDE SEQUENCE [LARGE SCALE GENOMIC DNA]</scope>
    <source>
        <strain evidence="10 11">HX-22-1</strain>
    </source>
</reference>
<dbReference type="Gene3D" id="2.60.40.1180">
    <property type="entry name" value="Golgi alpha-mannosidase II"/>
    <property type="match status" value="1"/>
</dbReference>
<accession>A0A7K0FP43</accession>
<dbReference type="InterPro" id="IPR019563">
    <property type="entry name" value="GH97_catalytic"/>
</dbReference>
<dbReference type="InterPro" id="IPR029483">
    <property type="entry name" value="GH97_C"/>
</dbReference>
<dbReference type="AlphaFoldDB" id="A0A7K0FP43"/>
<dbReference type="InterPro" id="IPR029486">
    <property type="entry name" value="GH97_N"/>
</dbReference>
<sequence length="639" mass="72659">MRNVFFSLLMIFSVGLYAQNYDLESPDKTIAIKVYLEHGQAYYKVFKNGEQLLEASSLGLVLKEANLTEGLILSKVSAVKAVKEQYQLLNGKREHNVYQANEKIFTFTNKQQVALEVVFRLSNDGVAFQYHIPQIQGFKTVAVLQESSSFNFFNDAKAWLQPMSVAKTGWEKTNPSYEEYYQKEIPVATPSTLGTGWVYPALFKYKKYWFSVTEAGLDTNYCATRLSHLSPQGNYSVTFPDEREKFTGKNVYPISSLPLTTPWRIISLGSLKNLVESSLGTDLAKPAVKKNFDFVKPGVASWSWVLLKDDSTVYHVQKQFIDYASAMKWAYCLIDADWDRKIGYDKIAELAAYAKTKDVGLILWYNSAGDWNTVKYSPKDKLLNREVRRAEFSRLQQMGIKGVKVDFFGGDGQSMIKYYFDIFADAADYGLSVNCHGATLPRGWQRTWPNLMTMESIKGMEFITFEQVNANEEPYHATTIPFTRNLFDPMDFTPMSLYKIPNIKRVTTSAFELATTVVFQSGIQHLAETPKGMAQMPSYVIDFLKSLPATFIDTKFIDGYPGKFVVMARKVKDKWLIAGLNAGDDDLLKTIDLSFIKGKNMRLITDGSTSLFEEKQLKFSKFYDIKIKPKGGFILEIKL</sequence>
<name>A0A7K0FP43_9SPHI</name>
<feature type="domain" description="Glycosyl-hydrolase 97 C-terminal oligomerisation" evidence="9">
    <location>
        <begin position="553"/>
        <end position="638"/>
    </location>
</feature>
<keyword evidence="4" id="KW-0106">Calcium</keyword>
<dbReference type="InterPro" id="IPR014718">
    <property type="entry name" value="GH-type_carb-bd"/>
</dbReference>
<feature type="chain" id="PRO_5029756615" evidence="6">
    <location>
        <begin position="19"/>
        <end position="639"/>
    </location>
</feature>
<gene>
    <name evidence="10" type="ORF">GJJ64_06385</name>
</gene>
<evidence type="ECO:0000313" key="11">
    <source>
        <dbReference type="Proteomes" id="UP000462931"/>
    </source>
</evidence>
<keyword evidence="11" id="KW-1185">Reference proteome</keyword>
<evidence type="ECO:0000256" key="5">
    <source>
        <dbReference type="ARBA" id="ARBA00023295"/>
    </source>
</evidence>
<dbReference type="InterPro" id="IPR013780">
    <property type="entry name" value="Glyco_hydro_b"/>
</dbReference>
<keyword evidence="6" id="KW-0732">Signal</keyword>
<dbReference type="Pfam" id="PF10566">
    <property type="entry name" value="Glyco_hydro_97"/>
    <property type="match status" value="1"/>
</dbReference>
<dbReference type="Proteomes" id="UP000462931">
    <property type="component" value="Unassembled WGS sequence"/>
</dbReference>
<dbReference type="SUPFAM" id="SSF51445">
    <property type="entry name" value="(Trans)glycosidases"/>
    <property type="match status" value="1"/>
</dbReference>
<dbReference type="RefSeq" id="WP_154286844.1">
    <property type="nucleotide sequence ID" value="NZ_WKJI01000001.1"/>
</dbReference>
<comment type="subunit">
    <text evidence="2">Monomer.</text>
</comment>
<dbReference type="Gene3D" id="3.20.20.70">
    <property type="entry name" value="Aldolase class I"/>
    <property type="match status" value="1"/>
</dbReference>
<dbReference type="PANTHER" id="PTHR35803">
    <property type="entry name" value="GLUCAN 1,4-ALPHA-GLUCOSIDASE SUSB-RELATED"/>
    <property type="match status" value="1"/>
</dbReference>
<evidence type="ECO:0000256" key="1">
    <source>
        <dbReference type="ARBA" id="ARBA00001913"/>
    </source>
</evidence>
<dbReference type="Pfam" id="PF14509">
    <property type="entry name" value="GH97_C"/>
    <property type="match status" value="1"/>
</dbReference>
<dbReference type="PANTHER" id="PTHR35803:SF2">
    <property type="entry name" value="RETAINING ALPHA-GALACTOSIDASE"/>
    <property type="match status" value="1"/>
</dbReference>
<keyword evidence="3 10" id="KW-0378">Hydrolase</keyword>
<evidence type="ECO:0000256" key="6">
    <source>
        <dbReference type="SAM" id="SignalP"/>
    </source>
</evidence>
<evidence type="ECO:0000259" key="9">
    <source>
        <dbReference type="Pfam" id="PF14509"/>
    </source>
</evidence>
<evidence type="ECO:0000313" key="10">
    <source>
        <dbReference type="EMBL" id="MRX46807.1"/>
    </source>
</evidence>
<evidence type="ECO:0000256" key="2">
    <source>
        <dbReference type="ARBA" id="ARBA00011245"/>
    </source>
</evidence>
<organism evidence="10 11">
    <name type="scientific">Pedobacter puniceum</name>
    <dbReference type="NCBI Taxonomy" id="2666136"/>
    <lineage>
        <taxon>Bacteria</taxon>
        <taxon>Pseudomonadati</taxon>
        <taxon>Bacteroidota</taxon>
        <taxon>Sphingobacteriia</taxon>
        <taxon>Sphingobacteriales</taxon>
        <taxon>Sphingobacteriaceae</taxon>
        <taxon>Pedobacter</taxon>
    </lineage>
</organism>
<dbReference type="GO" id="GO:0030246">
    <property type="term" value="F:carbohydrate binding"/>
    <property type="evidence" value="ECO:0007669"/>
    <property type="project" value="InterPro"/>
</dbReference>
<feature type="signal peptide" evidence="6">
    <location>
        <begin position="1"/>
        <end position="18"/>
    </location>
</feature>
<proteinExistence type="predicted"/>
<dbReference type="EMBL" id="WKJI01000001">
    <property type="protein sequence ID" value="MRX46807.1"/>
    <property type="molecule type" value="Genomic_DNA"/>
</dbReference>
<evidence type="ECO:0000259" key="8">
    <source>
        <dbReference type="Pfam" id="PF14508"/>
    </source>
</evidence>
<evidence type="ECO:0000256" key="3">
    <source>
        <dbReference type="ARBA" id="ARBA00022801"/>
    </source>
</evidence>
<keyword evidence="5" id="KW-0326">Glycosidase</keyword>
<feature type="domain" description="Glycosyl-hydrolase 97 N-terminal" evidence="8">
    <location>
        <begin position="23"/>
        <end position="286"/>
    </location>
</feature>
<dbReference type="InterPro" id="IPR013785">
    <property type="entry name" value="Aldolase_TIM"/>
</dbReference>
<dbReference type="GO" id="GO:0016798">
    <property type="term" value="F:hydrolase activity, acting on glycosyl bonds"/>
    <property type="evidence" value="ECO:0007669"/>
    <property type="project" value="UniProtKB-KW"/>
</dbReference>
<protein>
    <submittedName>
        <fullName evidence="10">Glycoside hydrolase family 97 protein</fullName>
    </submittedName>
</protein>